<name>A0ABQ6ISW7_9MICO</name>
<evidence type="ECO:0000259" key="2">
    <source>
        <dbReference type="Pfam" id="PF12697"/>
    </source>
</evidence>
<dbReference type="RefSeq" id="WP_284303981.1">
    <property type="nucleotide sequence ID" value="NZ_BSUO01000001.1"/>
</dbReference>
<evidence type="ECO:0000256" key="1">
    <source>
        <dbReference type="SAM" id="MobiDB-lite"/>
    </source>
</evidence>
<feature type="region of interest" description="Disordered" evidence="1">
    <location>
        <begin position="1"/>
        <end position="20"/>
    </location>
</feature>
<dbReference type="Proteomes" id="UP001157126">
    <property type="component" value="Unassembled WGS sequence"/>
</dbReference>
<dbReference type="Gene3D" id="3.40.50.1820">
    <property type="entry name" value="alpha/beta hydrolase"/>
    <property type="match status" value="1"/>
</dbReference>
<dbReference type="SUPFAM" id="SSF53474">
    <property type="entry name" value="alpha/beta-Hydrolases"/>
    <property type="match status" value="1"/>
</dbReference>
<feature type="domain" description="AB hydrolase-1" evidence="2">
    <location>
        <begin position="38"/>
        <end position="251"/>
    </location>
</feature>
<evidence type="ECO:0000313" key="4">
    <source>
        <dbReference type="Proteomes" id="UP001157126"/>
    </source>
</evidence>
<dbReference type="GO" id="GO:0016787">
    <property type="term" value="F:hydrolase activity"/>
    <property type="evidence" value="ECO:0007669"/>
    <property type="project" value="UniProtKB-KW"/>
</dbReference>
<sequence length="273" mass="29328">MNEHLTATQTSTDVHEGSLTSRDGTSIAYTRLGSGPALVMVHCVGVSRATTPQPTLPAALAEHFTVYTYDRRGKGRSGNTAPYAVEREFEDLQAVIEEAGGSAVVYGFSSGATLSLLAAQAGLPIDRLVLLEPPLFPDADPDLHLATEAQRRVDEDRAAAHRWFDTQIVGVPEEVLAEMPPLSEEDIANTPSIVHELTFLPATPATRFADVSRPTLLLASDKTAPIIHTFAEQLEQALPDVTYRILPGEWHGLDDATITEAAAHFSGAPAQTR</sequence>
<reference evidence="4" key="1">
    <citation type="journal article" date="2019" name="Int. J. Syst. Evol. Microbiol.">
        <title>The Global Catalogue of Microorganisms (GCM) 10K type strain sequencing project: providing services to taxonomists for standard genome sequencing and annotation.</title>
        <authorList>
            <consortium name="The Broad Institute Genomics Platform"/>
            <consortium name="The Broad Institute Genome Sequencing Center for Infectious Disease"/>
            <person name="Wu L."/>
            <person name="Ma J."/>
        </authorList>
    </citation>
    <scope>NUCLEOTIDE SEQUENCE [LARGE SCALE GENOMIC DNA]</scope>
    <source>
        <strain evidence="4">NBRC 113072</strain>
    </source>
</reference>
<dbReference type="EMBL" id="BSUO01000001">
    <property type="protein sequence ID" value="GMA40247.1"/>
    <property type="molecule type" value="Genomic_DNA"/>
</dbReference>
<protein>
    <submittedName>
        <fullName evidence="3">Alpha/beta hydrolase</fullName>
    </submittedName>
</protein>
<evidence type="ECO:0000313" key="3">
    <source>
        <dbReference type="EMBL" id="GMA40247.1"/>
    </source>
</evidence>
<keyword evidence="3" id="KW-0378">Hydrolase</keyword>
<dbReference type="PANTHER" id="PTHR42886:SF29">
    <property type="entry name" value="PUMMELIG, ISOFORM A"/>
    <property type="match status" value="1"/>
</dbReference>
<accession>A0ABQ6ISW7</accession>
<organism evidence="3 4">
    <name type="scientific">Mobilicoccus caccae</name>
    <dbReference type="NCBI Taxonomy" id="1859295"/>
    <lineage>
        <taxon>Bacteria</taxon>
        <taxon>Bacillati</taxon>
        <taxon>Actinomycetota</taxon>
        <taxon>Actinomycetes</taxon>
        <taxon>Micrococcales</taxon>
        <taxon>Dermatophilaceae</taxon>
        <taxon>Mobilicoccus</taxon>
    </lineage>
</organism>
<proteinExistence type="predicted"/>
<dbReference type="InterPro" id="IPR029058">
    <property type="entry name" value="AB_hydrolase_fold"/>
</dbReference>
<dbReference type="PANTHER" id="PTHR42886">
    <property type="entry name" value="RE40534P-RELATED"/>
    <property type="match status" value="1"/>
</dbReference>
<keyword evidence="4" id="KW-1185">Reference proteome</keyword>
<comment type="caution">
    <text evidence="3">The sequence shown here is derived from an EMBL/GenBank/DDBJ whole genome shotgun (WGS) entry which is preliminary data.</text>
</comment>
<gene>
    <name evidence="3" type="ORF">GCM10025883_22920</name>
</gene>
<dbReference type="InterPro" id="IPR000073">
    <property type="entry name" value="AB_hydrolase_1"/>
</dbReference>
<dbReference type="Pfam" id="PF12697">
    <property type="entry name" value="Abhydrolase_6"/>
    <property type="match status" value="1"/>
</dbReference>